<evidence type="ECO:0000256" key="1">
    <source>
        <dbReference type="SAM" id="MobiDB-lite"/>
    </source>
</evidence>
<proteinExistence type="predicted"/>
<dbReference type="eggNOG" id="ENOG502Z7KE">
    <property type="taxonomic scope" value="Bacteria"/>
</dbReference>
<gene>
    <name evidence="5" type="ORF">ATO8_05176</name>
</gene>
<dbReference type="InterPro" id="IPR029062">
    <property type="entry name" value="Class_I_gatase-like"/>
</dbReference>
<dbReference type="PATRIC" id="fig|1317118.6.peg.1066"/>
<keyword evidence="2" id="KW-0472">Membrane</keyword>
<dbReference type="Proteomes" id="UP000019063">
    <property type="component" value="Unassembled WGS sequence"/>
</dbReference>
<evidence type="ECO:0000259" key="4">
    <source>
        <dbReference type="Pfam" id="PF13709"/>
    </source>
</evidence>
<accession>W4HL11</accession>
<evidence type="ECO:0000313" key="5">
    <source>
        <dbReference type="EMBL" id="ETW13394.1"/>
    </source>
</evidence>
<dbReference type="InterPro" id="IPR025297">
    <property type="entry name" value="DUF4159"/>
</dbReference>
<reference evidence="5 6" key="1">
    <citation type="journal article" date="2014" name="Antonie Van Leeuwenhoek">
        <title>Roseivivax atlanticus sp. nov., isolated from surface seawater of the Atlantic Ocean.</title>
        <authorList>
            <person name="Li G."/>
            <person name="Lai Q."/>
            <person name="Liu X."/>
            <person name="Sun F."/>
            <person name="Shao Z."/>
        </authorList>
    </citation>
    <scope>NUCLEOTIDE SEQUENCE [LARGE SCALE GENOMIC DNA]</scope>
    <source>
        <strain evidence="5 6">22II-s10s</strain>
    </source>
</reference>
<dbReference type="RefSeq" id="WP_043842674.1">
    <property type="nucleotide sequence ID" value="NZ_AQQW01000003.1"/>
</dbReference>
<dbReference type="Gene3D" id="3.40.50.880">
    <property type="match status" value="1"/>
</dbReference>
<dbReference type="AlphaFoldDB" id="W4HL11"/>
<comment type="caution">
    <text evidence="5">The sequence shown here is derived from an EMBL/GenBank/DDBJ whole genome shotgun (WGS) entry which is preliminary data.</text>
</comment>
<keyword evidence="6" id="KW-1185">Reference proteome</keyword>
<dbReference type="CDD" id="cd03143">
    <property type="entry name" value="A4_beta-galactosidase_middle_domain"/>
    <property type="match status" value="1"/>
</dbReference>
<evidence type="ECO:0000256" key="2">
    <source>
        <dbReference type="SAM" id="Phobius"/>
    </source>
</evidence>
<protein>
    <recommendedName>
        <fullName evidence="7">LytTR family transcriptional regulator</fullName>
    </recommendedName>
</protein>
<feature type="domain" description="DUF4159" evidence="4">
    <location>
        <begin position="710"/>
        <end position="929"/>
    </location>
</feature>
<evidence type="ECO:0000259" key="3">
    <source>
        <dbReference type="Pfam" id="PF07584"/>
    </source>
</evidence>
<name>W4HL11_9RHOB</name>
<dbReference type="Pfam" id="PF13709">
    <property type="entry name" value="DUF4159"/>
    <property type="match status" value="1"/>
</dbReference>
<evidence type="ECO:0008006" key="7">
    <source>
        <dbReference type="Google" id="ProtNLM"/>
    </source>
</evidence>
<evidence type="ECO:0000313" key="6">
    <source>
        <dbReference type="Proteomes" id="UP000019063"/>
    </source>
</evidence>
<dbReference type="InterPro" id="IPR024163">
    <property type="entry name" value="Aerotolerance_reg_N"/>
</dbReference>
<dbReference type="InterPro" id="IPR011933">
    <property type="entry name" value="Double_TM_dom"/>
</dbReference>
<feature type="transmembrane region" description="Helical" evidence="2">
    <location>
        <begin position="6"/>
        <end position="28"/>
    </location>
</feature>
<dbReference type="Pfam" id="PF07584">
    <property type="entry name" value="BatA"/>
    <property type="match status" value="1"/>
</dbReference>
<dbReference type="Gene3D" id="3.40.50.12140">
    <property type="entry name" value="Domain of unknown function DUF4159"/>
    <property type="match status" value="1"/>
</dbReference>
<sequence length="949" mass="101226">MTLFGALGFTTPWLLLGLLALPVLWILLRAVPPAPVRRLFPGVVLLLGLRDEEQVSDRTPWWLLLLRMLAVAAIIIGLAGPILNPEDDGTVAGDRPLLVVMDASWASAESWPARLGAAEALLNRAEREDRTVAVMRLTAPEAPTFQAADALAQRLAGLSPEPWAPDAENMEAVADLLPEGAFDTWWMSDGLARDGRDTLLDALEDHGSVTVFESPEPLYALAPARFVDGNVALTLKRLRAGPAREVTVLAEGRDPAGNPATLAQLPMQFEDGAVLAEGELSLPSELRARVDRFQVQASDSAGALTLSDDSLRTREVALIAGTENREGLELLSPLHYLQRALEPTADLIDGALSDVLPANPDVIVLADVATLGPEADAVTEWVEGGGLLLRFAGPRVAASDLSRGEEDPLMPVRLRAGGRSVGGAMSWGEPKTLAPFDAESPFFGLDVREDVTVEAQVMAQPDPTLASRVIAQLSDGTPLVTRKQVGQGQVVLFHVTANAEWSSLPLSGLFVQMLERLAVSSMPAQPEIEDMEGTTWQPEVVLDAFGDLRDAGTLPGVDGEALVSAPLGPELRPGLYTGQDRSLARNVVDADTELRPTAWPDRIPVEGLSGPEEQPLAGWLLALATVMLFADILASLALTGRLRGARPVATTAAAVLLALSVTALPDRAAAQGTAPGQLAPSEDNGPPSEQAEPDAGPAGDFALAATAEVTLAHVLTGNDDVDEIAHAGMRGLSDTLYFRTSVEPGPPIGVNLEEDELAFFPMLYWPVTPDQPTPSAEAYAKLNEYLRSGGLILFDTRDADIAGFGASSPNGRKLQELADPLDIPPLEPVPEDHVLTRTFYLLQDFPGRYVGRDVWVEAAPADAQIVEGMPFRDLNDNVTPVVIGGNSWAAAWAVDDNGQPMLPLGRGFSGERQREIAYRFGVNLVMHVLTGNYKSDQVHVPALLDRLGQ</sequence>
<feature type="domain" description="Aerotolerance regulator N-terminal" evidence="3">
    <location>
        <begin position="8"/>
        <end position="81"/>
    </location>
</feature>
<dbReference type="PANTHER" id="PTHR37464">
    <property type="entry name" value="BLL2463 PROTEIN"/>
    <property type="match status" value="1"/>
</dbReference>
<keyword evidence="2" id="KW-1133">Transmembrane helix</keyword>
<feature type="transmembrane region" description="Helical" evidence="2">
    <location>
        <begin position="61"/>
        <end position="83"/>
    </location>
</feature>
<dbReference type="PANTHER" id="PTHR37464:SF1">
    <property type="entry name" value="BLL2463 PROTEIN"/>
    <property type="match status" value="1"/>
</dbReference>
<organism evidence="5 6">
    <name type="scientific">Roseivivax marinus</name>
    <dbReference type="NCBI Taxonomy" id="1379903"/>
    <lineage>
        <taxon>Bacteria</taxon>
        <taxon>Pseudomonadati</taxon>
        <taxon>Pseudomonadota</taxon>
        <taxon>Alphaproteobacteria</taxon>
        <taxon>Rhodobacterales</taxon>
        <taxon>Roseobacteraceae</taxon>
        <taxon>Roseivivax</taxon>
    </lineage>
</organism>
<dbReference type="SUPFAM" id="SSF52317">
    <property type="entry name" value="Class I glutamine amidotransferase-like"/>
    <property type="match status" value="1"/>
</dbReference>
<dbReference type="STRING" id="1379903.ATO8_05176"/>
<feature type="region of interest" description="Disordered" evidence="1">
    <location>
        <begin position="671"/>
        <end position="698"/>
    </location>
</feature>
<dbReference type="EMBL" id="AQQW01000003">
    <property type="protein sequence ID" value="ETW13394.1"/>
    <property type="molecule type" value="Genomic_DNA"/>
</dbReference>
<keyword evidence="2" id="KW-0812">Transmembrane</keyword>
<dbReference type="NCBIfam" id="TIGR02226">
    <property type="entry name" value="two_anch"/>
    <property type="match status" value="1"/>
</dbReference>